<feature type="transmembrane region" description="Helical" evidence="1">
    <location>
        <begin position="28"/>
        <end position="47"/>
    </location>
</feature>
<keyword evidence="1" id="KW-0812">Transmembrane</keyword>
<gene>
    <name evidence="2" type="ORF">PENANT_c027G03329</name>
</gene>
<name>A0A1V6PWJ0_9EURO</name>
<evidence type="ECO:0000313" key="3">
    <source>
        <dbReference type="Proteomes" id="UP000191672"/>
    </source>
</evidence>
<evidence type="ECO:0000256" key="1">
    <source>
        <dbReference type="SAM" id="Phobius"/>
    </source>
</evidence>
<feature type="transmembrane region" description="Helical" evidence="1">
    <location>
        <begin position="170"/>
        <end position="195"/>
    </location>
</feature>
<protein>
    <submittedName>
        <fullName evidence="2">Uncharacterized protein</fullName>
    </submittedName>
</protein>
<accession>A0A1V6PWJ0</accession>
<dbReference type="EMBL" id="MDYN01000027">
    <property type="protein sequence ID" value="OQD81389.1"/>
    <property type="molecule type" value="Genomic_DNA"/>
</dbReference>
<evidence type="ECO:0000313" key="2">
    <source>
        <dbReference type="EMBL" id="OQD81389.1"/>
    </source>
</evidence>
<proteinExistence type="predicted"/>
<feature type="transmembrane region" description="Helical" evidence="1">
    <location>
        <begin position="207"/>
        <end position="231"/>
    </location>
</feature>
<keyword evidence="3" id="KW-1185">Reference proteome</keyword>
<feature type="transmembrane region" description="Helical" evidence="1">
    <location>
        <begin position="67"/>
        <end position="86"/>
    </location>
</feature>
<reference evidence="3" key="1">
    <citation type="journal article" date="2017" name="Nat. Microbiol.">
        <title>Global analysis of biosynthetic gene clusters reveals vast potential of secondary metabolite production in Penicillium species.</title>
        <authorList>
            <person name="Nielsen J.C."/>
            <person name="Grijseels S."/>
            <person name="Prigent S."/>
            <person name="Ji B."/>
            <person name="Dainat J."/>
            <person name="Nielsen K.F."/>
            <person name="Frisvad J.C."/>
            <person name="Workman M."/>
            <person name="Nielsen J."/>
        </authorList>
    </citation>
    <scope>NUCLEOTIDE SEQUENCE [LARGE SCALE GENOMIC DNA]</scope>
    <source>
        <strain evidence="3">IBT 31811</strain>
    </source>
</reference>
<dbReference type="AlphaFoldDB" id="A0A1V6PWJ0"/>
<comment type="caution">
    <text evidence="2">The sequence shown here is derived from an EMBL/GenBank/DDBJ whole genome shotgun (WGS) entry which is preliminary data.</text>
</comment>
<keyword evidence="1" id="KW-0472">Membrane</keyword>
<feature type="transmembrane region" description="Helical" evidence="1">
    <location>
        <begin position="325"/>
        <end position="346"/>
    </location>
</feature>
<feature type="transmembrane region" description="Helical" evidence="1">
    <location>
        <begin position="277"/>
        <end position="298"/>
    </location>
</feature>
<dbReference type="Proteomes" id="UP000191672">
    <property type="component" value="Unassembled WGS sequence"/>
</dbReference>
<sequence length="356" mass="40497">MASYLAMFESPYAFIGQTFQDYRSLSILFFYLFSCAALTTKILLNIYQRYQARKTQSNWRHDYGIQFVTFIALSIVSIATTWHYMFALFAHSYRNWEAAQPPKQQVLIELAPRLAKWEFWLRDTKLFQEAWECVSATPARSWWSEQIFEWTIGWSLFLGVMGRRYKIPGVWMYMLLGQIVAISFALNLFFVTILVSSPIDSQSVKLAWMPPALLELMPVVISGLGAVATPFAANTEYFMYVLAVPHILLFIPGLLSPQVLPQGWGAYVAQPTRRYAFVYKWLLAFSVAIQAQSIYLVVLNAPSSLGSSAVEIGRILIDAMFEHPAMSSLGCDVVCCTISVTIWFLFGGGFQEMLDL</sequence>
<feature type="transmembrane region" description="Helical" evidence="1">
    <location>
        <begin position="237"/>
        <end position="256"/>
    </location>
</feature>
<keyword evidence="1" id="KW-1133">Transmembrane helix</keyword>
<organism evidence="2 3">
    <name type="scientific">Penicillium antarcticum</name>
    <dbReference type="NCBI Taxonomy" id="416450"/>
    <lineage>
        <taxon>Eukaryota</taxon>
        <taxon>Fungi</taxon>
        <taxon>Dikarya</taxon>
        <taxon>Ascomycota</taxon>
        <taxon>Pezizomycotina</taxon>
        <taxon>Eurotiomycetes</taxon>
        <taxon>Eurotiomycetidae</taxon>
        <taxon>Eurotiales</taxon>
        <taxon>Aspergillaceae</taxon>
        <taxon>Penicillium</taxon>
    </lineage>
</organism>